<feature type="binding site" evidence="10">
    <location>
        <begin position="83"/>
        <end position="87"/>
    </location>
    <ligand>
        <name>GTP</name>
        <dbReference type="ChEBI" id="CHEBI:37565"/>
    </ligand>
</feature>
<keyword evidence="5 10" id="KW-0378">Hydrolase</keyword>
<dbReference type="RefSeq" id="WP_097194647.1">
    <property type="nucleotide sequence ID" value="NZ_OBQI01000002.1"/>
</dbReference>
<keyword evidence="8 10" id="KW-0342">GTP-binding</keyword>
<comment type="similarity">
    <text evidence="1 10">Belongs to the TRAFAC class translation factor GTPase superfamily. Classic translation factor GTPase family. EF-Tu/EF-1A subfamily.</text>
</comment>
<dbReference type="NCBIfam" id="TIGR00231">
    <property type="entry name" value="small_GTP"/>
    <property type="match status" value="1"/>
</dbReference>
<dbReference type="Pfam" id="PF03144">
    <property type="entry name" value="GTP_EFTU_D2"/>
    <property type="match status" value="1"/>
</dbReference>
<name>A0A285V4W8_9ACTN</name>
<dbReference type="CDD" id="cd01884">
    <property type="entry name" value="EF_Tu"/>
    <property type="match status" value="1"/>
</dbReference>
<evidence type="ECO:0000256" key="10">
    <source>
        <dbReference type="HAMAP-Rule" id="MF_00118"/>
    </source>
</evidence>
<keyword evidence="4 10" id="KW-0251">Elongation factor</keyword>
<evidence type="ECO:0000256" key="7">
    <source>
        <dbReference type="ARBA" id="ARBA00022917"/>
    </source>
</evidence>
<dbReference type="PROSITE" id="PS51722">
    <property type="entry name" value="G_TR_2"/>
    <property type="match status" value="1"/>
</dbReference>
<feature type="binding site" evidence="10">
    <location>
        <begin position="138"/>
        <end position="141"/>
    </location>
    <ligand>
        <name>GTP</name>
        <dbReference type="ChEBI" id="CHEBI:37565"/>
    </ligand>
</feature>
<dbReference type="InterPro" id="IPR041709">
    <property type="entry name" value="EF-Tu_GTP-bd"/>
</dbReference>
<organism evidence="12 13">
    <name type="scientific">Blastococcus aggregatus</name>
    <dbReference type="NCBI Taxonomy" id="38502"/>
    <lineage>
        <taxon>Bacteria</taxon>
        <taxon>Bacillati</taxon>
        <taxon>Actinomycetota</taxon>
        <taxon>Actinomycetes</taxon>
        <taxon>Geodermatophilales</taxon>
        <taxon>Geodermatophilaceae</taxon>
        <taxon>Blastococcus</taxon>
    </lineage>
</organism>
<dbReference type="GO" id="GO:0005525">
    <property type="term" value="F:GTP binding"/>
    <property type="evidence" value="ECO:0007669"/>
    <property type="project" value="UniProtKB-UniRule"/>
</dbReference>
<dbReference type="HAMAP" id="MF_00118_B">
    <property type="entry name" value="EF_Tu_B"/>
    <property type="match status" value="1"/>
</dbReference>
<evidence type="ECO:0000313" key="13">
    <source>
        <dbReference type="Proteomes" id="UP000219435"/>
    </source>
</evidence>
<dbReference type="InterPro" id="IPR009000">
    <property type="entry name" value="Transl_B-barrel_sf"/>
</dbReference>
<dbReference type="InterPro" id="IPR000795">
    <property type="entry name" value="T_Tr_GTP-bd_dom"/>
</dbReference>
<evidence type="ECO:0000256" key="8">
    <source>
        <dbReference type="ARBA" id="ARBA00023134"/>
    </source>
</evidence>
<accession>A0A285V4W8</accession>
<reference evidence="13" key="1">
    <citation type="submission" date="2017-08" db="EMBL/GenBank/DDBJ databases">
        <authorList>
            <person name="Varghese N."/>
            <person name="Submissions S."/>
        </authorList>
    </citation>
    <scope>NUCLEOTIDE SEQUENCE [LARGE SCALE GENOMIC DNA]</scope>
    <source>
        <strain evidence="13">DSM 4725</strain>
    </source>
</reference>
<evidence type="ECO:0000256" key="5">
    <source>
        <dbReference type="ARBA" id="ARBA00022801"/>
    </source>
</evidence>
<dbReference type="InterPro" id="IPR004541">
    <property type="entry name" value="Transl_elong_EFTu/EF1A_bac/org"/>
</dbReference>
<keyword evidence="6 10" id="KW-0460">Magnesium</keyword>
<comment type="catalytic activity">
    <reaction evidence="10">
        <text>GTP + H2O = GDP + phosphate + H(+)</text>
        <dbReference type="Rhea" id="RHEA:19669"/>
        <dbReference type="ChEBI" id="CHEBI:15377"/>
        <dbReference type="ChEBI" id="CHEBI:15378"/>
        <dbReference type="ChEBI" id="CHEBI:37565"/>
        <dbReference type="ChEBI" id="CHEBI:43474"/>
        <dbReference type="ChEBI" id="CHEBI:58189"/>
        <dbReference type="EC" id="3.6.5.3"/>
    </reaction>
</comment>
<evidence type="ECO:0000256" key="6">
    <source>
        <dbReference type="ARBA" id="ARBA00022842"/>
    </source>
</evidence>
<dbReference type="NCBIfam" id="NF009373">
    <property type="entry name" value="PRK12736.1"/>
    <property type="match status" value="1"/>
</dbReference>
<dbReference type="InterPro" id="IPR009001">
    <property type="entry name" value="Transl_elong_EF1A/Init_IF2_C"/>
</dbReference>
<keyword evidence="2 10" id="KW-0963">Cytoplasm</keyword>
<dbReference type="SUPFAM" id="SSF50465">
    <property type="entry name" value="EF-Tu/eEF-1alpha/eIF2-gamma C-terminal domain"/>
    <property type="match status" value="1"/>
</dbReference>
<dbReference type="GO" id="GO:0003746">
    <property type="term" value="F:translation elongation factor activity"/>
    <property type="evidence" value="ECO:0007669"/>
    <property type="project" value="UniProtKB-UniRule"/>
</dbReference>
<dbReference type="SUPFAM" id="SSF50447">
    <property type="entry name" value="Translation proteins"/>
    <property type="match status" value="1"/>
</dbReference>
<dbReference type="NCBIfam" id="NF000766">
    <property type="entry name" value="PRK00049.1"/>
    <property type="match status" value="1"/>
</dbReference>
<dbReference type="GO" id="GO:0003924">
    <property type="term" value="F:GTPase activity"/>
    <property type="evidence" value="ECO:0007669"/>
    <property type="project" value="UniProtKB-UniRule"/>
</dbReference>
<dbReference type="SUPFAM" id="SSF52540">
    <property type="entry name" value="P-loop containing nucleoside triphosphate hydrolases"/>
    <property type="match status" value="1"/>
</dbReference>
<dbReference type="GO" id="GO:0000287">
    <property type="term" value="F:magnesium ion binding"/>
    <property type="evidence" value="ECO:0007669"/>
    <property type="project" value="UniProtKB-UniRule"/>
</dbReference>
<dbReference type="InterPro" id="IPR031157">
    <property type="entry name" value="G_TR_CS"/>
</dbReference>
<dbReference type="PANTHER" id="PTHR43721">
    <property type="entry name" value="ELONGATION FACTOR TU-RELATED"/>
    <property type="match status" value="1"/>
</dbReference>
<keyword evidence="3 10" id="KW-0547">Nucleotide-binding</keyword>
<feature type="binding site" evidence="10">
    <location>
        <position position="26"/>
    </location>
    <ligand>
        <name>Mg(2+)</name>
        <dbReference type="ChEBI" id="CHEBI:18420"/>
    </ligand>
</feature>
<dbReference type="FunFam" id="3.40.50.300:FF:000003">
    <property type="entry name" value="Elongation factor Tu"/>
    <property type="match status" value="1"/>
</dbReference>
<keyword evidence="13" id="KW-1185">Reference proteome</keyword>
<dbReference type="PANTHER" id="PTHR43721:SF22">
    <property type="entry name" value="ELONGATION FACTOR TU, MITOCHONDRIAL"/>
    <property type="match status" value="1"/>
</dbReference>
<feature type="binding site" evidence="10">
    <location>
        <begin position="19"/>
        <end position="26"/>
    </location>
    <ligand>
        <name>GTP</name>
        <dbReference type="ChEBI" id="CHEBI:37565"/>
    </ligand>
</feature>
<evidence type="ECO:0000256" key="9">
    <source>
        <dbReference type="ARBA" id="ARBA00029554"/>
    </source>
</evidence>
<evidence type="ECO:0000256" key="4">
    <source>
        <dbReference type="ARBA" id="ARBA00022768"/>
    </source>
</evidence>
<dbReference type="InterPro" id="IPR005225">
    <property type="entry name" value="Small_GTP-bd"/>
</dbReference>
<dbReference type="InterPro" id="IPR050055">
    <property type="entry name" value="EF-Tu_GTPase"/>
</dbReference>
<dbReference type="InterPro" id="IPR004160">
    <property type="entry name" value="Transl_elong_EFTu/EF1A_C"/>
</dbReference>
<evidence type="ECO:0000256" key="1">
    <source>
        <dbReference type="ARBA" id="ARBA00007249"/>
    </source>
</evidence>
<dbReference type="NCBIfam" id="NF009372">
    <property type="entry name" value="PRK12735.1"/>
    <property type="match status" value="1"/>
</dbReference>
<dbReference type="GO" id="GO:0005829">
    <property type="term" value="C:cytosol"/>
    <property type="evidence" value="ECO:0007669"/>
    <property type="project" value="TreeGrafter"/>
</dbReference>
<evidence type="ECO:0000313" key="12">
    <source>
        <dbReference type="EMBL" id="SOC49110.1"/>
    </source>
</evidence>
<feature type="domain" description="Tr-type G" evidence="11">
    <location>
        <begin position="10"/>
        <end position="206"/>
    </location>
</feature>
<keyword evidence="7 10" id="KW-0648">Protein biosynthesis</keyword>
<comment type="function">
    <text evidence="10">GTP hydrolase that promotes the GTP-dependent binding of aminoacyl-tRNA to the A-site of ribosomes during protein biosynthesis.</text>
</comment>
<dbReference type="PROSITE" id="PS00301">
    <property type="entry name" value="G_TR_1"/>
    <property type="match status" value="1"/>
</dbReference>
<dbReference type="EMBL" id="OBQI01000002">
    <property type="protein sequence ID" value="SOC49110.1"/>
    <property type="molecule type" value="Genomic_DNA"/>
</dbReference>
<sequence length="397" mass="43781">MAKAKFERTKPHVNIGTIGHIDHGKTTLTAAITKVLHDKYPDLNEASAFDQIDKAPEEKARGITISIAHVEYQTENRHYAHVDCPGHADYIKNMITGAAQMDGAILVVAATDGPMPQTKEHVLLARQVGVPYIVVALNKADMVDDEEILELVELEVRELLSEYEFPGDDLPVIRVSALKALEGDKEWGDKLMELMNAVDTAIPEPERDIDKPFLMPVEDVFTITGRGTVVTGRVERGIVKVSEEIEIVGIRENSTKTTVTGVEMFRKLLDQGQAGDNVGLLLRGIKREDVERGQVVVKPGSITPHTNFEGSVYILSKDEGGRHTPFFNNYRPQFYFRTTDVTGVVTLPAGTEMVMPGDNTEMTVELIQPIAMEEGLKFAIREGGRTVGAGRVVKILK</sequence>
<keyword evidence="10" id="KW-0479">Metal-binding</keyword>
<evidence type="ECO:0000259" key="11">
    <source>
        <dbReference type="PROSITE" id="PS51722"/>
    </source>
</evidence>
<dbReference type="EC" id="3.6.5.3" evidence="10"/>
<dbReference type="CDD" id="cd03697">
    <property type="entry name" value="EFTU_II"/>
    <property type="match status" value="1"/>
</dbReference>
<dbReference type="InterPro" id="IPR027417">
    <property type="entry name" value="P-loop_NTPase"/>
</dbReference>
<dbReference type="PRINTS" id="PR00315">
    <property type="entry name" value="ELONGATNFCT"/>
</dbReference>
<dbReference type="Gene3D" id="2.40.30.10">
    <property type="entry name" value="Translation factors"/>
    <property type="match status" value="2"/>
</dbReference>
<gene>
    <name evidence="10" type="primary">tuf</name>
    <name evidence="12" type="ORF">SAMN05660748_1825</name>
</gene>
<evidence type="ECO:0000256" key="3">
    <source>
        <dbReference type="ARBA" id="ARBA00022741"/>
    </source>
</evidence>
<dbReference type="FunFam" id="2.40.30.10:FF:000001">
    <property type="entry name" value="Elongation factor Tu"/>
    <property type="match status" value="1"/>
</dbReference>
<comment type="subunit">
    <text evidence="10">Monomer.</text>
</comment>
<comment type="subcellular location">
    <subcellularLocation>
        <location evidence="10">Cytoplasm</location>
    </subcellularLocation>
</comment>
<dbReference type="InterPro" id="IPR004161">
    <property type="entry name" value="EFTu-like_2"/>
</dbReference>
<dbReference type="Gene3D" id="3.40.50.300">
    <property type="entry name" value="P-loop containing nucleotide triphosphate hydrolases"/>
    <property type="match status" value="1"/>
</dbReference>
<dbReference type="Pfam" id="PF00009">
    <property type="entry name" value="GTP_EFTU"/>
    <property type="match status" value="1"/>
</dbReference>
<dbReference type="Proteomes" id="UP000219435">
    <property type="component" value="Unassembled WGS sequence"/>
</dbReference>
<dbReference type="NCBIfam" id="TIGR00485">
    <property type="entry name" value="EF-Tu"/>
    <property type="match status" value="1"/>
</dbReference>
<dbReference type="Pfam" id="PF03143">
    <property type="entry name" value="GTP_EFTU_D3"/>
    <property type="match status" value="1"/>
</dbReference>
<proteinExistence type="inferred from homology"/>
<dbReference type="AlphaFoldDB" id="A0A285V4W8"/>
<evidence type="ECO:0000256" key="2">
    <source>
        <dbReference type="ARBA" id="ARBA00022490"/>
    </source>
</evidence>
<dbReference type="CDD" id="cd03707">
    <property type="entry name" value="EFTU_III"/>
    <property type="match status" value="1"/>
</dbReference>
<protein>
    <recommendedName>
        <fullName evidence="9 10">Elongation factor Tu</fullName>
        <shortName evidence="10">EF-Tu</shortName>
        <ecNumber evidence="10">3.6.5.3</ecNumber>
    </recommendedName>
</protein>
<dbReference type="OrthoDB" id="9803139at2"/>
<dbReference type="InterPro" id="IPR033720">
    <property type="entry name" value="EFTU_2"/>
</dbReference>